<accession>A0A1B9I2Z6</accession>
<protein>
    <recommendedName>
        <fullName evidence="5">Myb-like domain-containing protein</fullName>
    </recommendedName>
</protein>
<name>A0A1B9I2Z6_9TREE</name>
<dbReference type="Proteomes" id="UP000094020">
    <property type="component" value="Chromosome 5"/>
</dbReference>
<evidence type="ECO:0000313" key="2">
    <source>
        <dbReference type="EMBL" id="OCF49916.1"/>
    </source>
</evidence>
<proteinExistence type="predicted"/>
<dbReference type="KEGG" id="kpin:30172816"/>
<reference evidence="2" key="1">
    <citation type="submission" date="2013-07" db="EMBL/GenBank/DDBJ databases">
        <title>The Genome Sequence of Cryptococcus pinus CBS10737.</title>
        <authorList>
            <consortium name="The Broad Institute Genome Sequencing Platform"/>
            <person name="Cuomo C."/>
            <person name="Litvintseva A."/>
            <person name="Chen Y."/>
            <person name="Heitman J."/>
            <person name="Sun S."/>
            <person name="Springer D."/>
            <person name="Dromer F."/>
            <person name="Young S.K."/>
            <person name="Zeng Q."/>
            <person name="Gargeya S."/>
            <person name="Fitzgerald M."/>
            <person name="Abouelleil A."/>
            <person name="Alvarado L."/>
            <person name="Berlin A.M."/>
            <person name="Chapman S.B."/>
            <person name="Dewar J."/>
            <person name="Goldberg J."/>
            <person name="Griggs A."/>
            <person name="Gujja S."/>
            <person name="Hansen M."/>
            <person name="Howarth C."/>
            <person name="Imamovic A."/>
            <person name="Larimer J."/>
            <person name="McCowan C."/>
            <person name="Murphy C."/>
            <person name="Pearson M."/>
            <person name="Priest M."/>
            <person name="Roberts A."/>
            <person name="Saif S."/>
            <person name="Shea T."/>
            <person name="Sykes S."/>
            <person name="Wortman J."/>
            <person name="Nusbaum C."/>
            <person name="Birren B."/>
        </authorList>
    </citation>
    <scope>NUCLEOTIDE SEQUENCE [LARGE SCALE GENOMIC DNA]</scope>
    <source>
        <strain evidence="2">CBS 10737</strain>
    </source>
</reference>
<reference evidence="3" key="2">
    <citation type="submission" date="2013-07" db="EMBL/GenBank/DDBJ databases">
        <authorList>
            <consortium name="The Broad Institute Genome Sequencing Platform"/>
            <person name="Cuomo C."/>
            <person name="Litvintseva A."/>
            <person name="Chen Y."/>
            <person name="Heitman J."/>
            <person name="Sun S."/>
            <person name="Springer D."/>
            <person name="Dromer F."/>
            <person name="Young S.K."/>
            <person name="Zeng Q."/>
            <person name="Gargeya S."/>
            <person name="Fitzgerald M."/>
            <person name="Abouelleil A."/>
            <person name="Alvarado L."/>
            <person name="Berlin A.M."/>
            <person name="Chapman S.B."/>
            <person name="Dewar J."/>
            <person name="Goldberg J."/>
            <person name="Griggs A."/>
            <person name="Gujja S."/>
            <person name="Hansen M."/>
            <person name="Howarth C."/>
            <person name="Imamovic A."/>
            <person name="Larimer J."/>
            <person name="McCowan C."/>
            <person name="Murphy C."/>
            <person name="Pearson M."/>
            <person name="Priest M."/>
            <person name="Roberts A."/>
            <person name="Saif S."/>
            <person name="Shea T."/>
            <person name="Sykes S."/>
            <person name="Wortman J."/>
            <person name="Nusbaum C."/>
            <person name="Birren B."/>
        </authorList>
    </citation>
    <scope>NUCLEOTIDE SEQUENCE</scope>
    <source>
        <strain evidence="3">CBS 10737</strain>
    </source>
</reference>
<dbReference type="OrthoDB" id="2564476at2759"/>
<keyword evidence="4" id="KW-1185">Reference proteome</keyword>
<organism evidence="2">
    <name type="scientific">Kwoniella pini CBS 10737</name>
    <dbReference type="NCBI Taxonomy" id="1296096"/>
    <lineage>
        <taxon>Eukaryota</taxon>
        <taxon>Fungi</taxon>
        <taxon>Dikarya</taxon>
        <taxon>Basidiomycota</taxon>
        <taxon>Agaricomycotina</taxon>
        <taxon>Tremellomycetes</taxon>
        <taxon>Tremellales</taxon>
        <taxon>Cryptococcaceae</taxon>
        <taxon>Kwoniella</taxon>
    </lineage>
</organism>
<dbReference type="EMBL" id="CP144523">
    <property type="protein sequence ID" value="WWC70035.1"/>
    <property type="molecule type" value="Genomic_DNA"/>
</dbReference>
<dbReference type="SUPFAM" id="SSF46689">
    <property type="entry name" value="Homeodomain-like"/>
    <property type="match status" value="1"/>
</dbReference>
<reference evidence="3" key="4">
    <citation type="submission" date="2024-02" db="EMBL/GenBank/DDBJ databases">
        <title>Comparative genomics of Cryptococcus and Kwoniella reveals pathogenesis evolution and contrasting modes of karyotype evolution via chromosome fusion or intercentromeric recombination.</title>
        <authorList>
            <person name="Coelho M.A."/>
            <person name="David-Palma M."/>
            <person name="Shea T."/>
            <person name="Bowers K."/>
            <person name="McGinley-Smith S."/>
            <person name="Mohammad A.W."/>
            <person name="Gnirke A."/>
            <person name="Yurkov A.M."/>
            <person name="Nowrousian M."/>
            <person name="Sun S."/>
            <person name="Cuomo C.A."/>
            <person name="Heitman J."/>
        </authorList>
    </citation>
    <scope>NUCLEOTIDE SEQUENCE</scope>
    <source>
        <strain evidence="3">CBS 10737</strain>
    </source>
</reference>
<evidence type="ECO:0008006" key="5">
    <source>
        <dbReference type="Google" id="ProtNLM"/>
    </source>
</evidence>
<evidence type="ECO:0000313" key="4">
    <source>
        <dbReference type="Proteomes" id="UP000094020"/>
    </source>
</evidence>
<reference evidence="2" key="3">
    <citation type="submission" date="2016-07" db="EMBL/GenBank/DDBJ databases">
        <title>Evolution of pathogenesis and genome organization in the Tremellales.</title>
        <authorList>
            <person name="Cuomo C."/>
            <person name="Litvintseva A."/>
            <person name="Heitman J."/>
            <person name="Chen Y."/>
            <person name="Sun S."/>
            <person name="Springer D."/>
            <person name="Dromer F."/>
            <person name="Young S."/>
            <person name="Zeng Q."/>
            <person name="Chapman S."/>
            <person name="Gujja S."/>
            <person name="Saif S."/>
            <person name="Birren B."/>
        </authorList>
    </citation>
    <scope>NUCLEOTIDE SEQUENCE</scope>
    <source>
        <strain evidence="2">CBS 10737</strain>
    </source>
</reference>
<sequence>MAPKREREQTPSTASNDDLKPLIKDKKKKTPPSSPSKIKTPWTVSEEKKFKEGINSVVKKYLWNEIKSDPEISRRGANGVAGHWIALYKKL</sequence>
<dbReference type="RefSeq" id="XP_019011135.1">
    <property type="nucleotide sequence ID" value="XM_019156177.1"/>
</dbReference>
<dbReference type="AlphaFoldDB" id="A0A1B9I2Z6"/>
<feature type="region of interest" description="Disordered" evidence="1">
    <location>
        <begin position="1"/>
        <end position="41"/>
    </location>
</feature>
<evidence type="ECO:0000256" key="1">
    <source>
        <dbReference type="SAM" id="MobiDB-lite"/>
    </source>
</evidence>
<dbReference type="GeneID" id="30172816"/>
<evidence type="ECO:0000313" key="3">
    <source>
        <dbReference type="EMBL" id="WWC70035.1"/>
    </source>
</evidence>
<gene>
    <name evidence="2" type="ORF">I206_04447</name>
    <name evidence="3" type="ORF">I206_103979</name>
</gene>
<dbReference type="EMBL" id="KI894011">
    <property type="protein sequence ID" value="OCF49916.1"/>
    <property type="molecule type" value="Genomic_DNA"/>
</dbReference>
<dbReference type="InterPro" id="IPR009057">
    <property type="entry name" value="Homeodomain-like_sf"/>
</dbReference>